<sequence>MREENSDGEKVTALFQTAKHEIPYFALPYWAKLIGRYSSATASIAHLRVFAIHAFPRSGEATVLRAYKEPCEKWRFALRWRTALANDSPSESESSQLDFFPNAFHAVSSTPIAAFANLRPDKMANLHNR</sequence>
<proteinExistence type="predicted"/>
<keyword evidence="3" id="KW-1185">Reference proteome</keyword>
<evidence type="ECO:0000313" key="2">
    <source>
        <dbReference type="EMBL" id="KFD61651.1"/>
    </source>
</evidence>
<name>A0A085LRU7_9BILA</name>
<dbReference type="Proteomes" id="UP000030764">
    <property type="component" value="Unassembled WGS sequence"/>
</dbReference>
<organism evidence="1 3">
    <name type="scientific">Trichuris suis</name>
    <name type="common">pig whipworm</name>
    <dbReference type="NCBI Taxonomy" id="68888"/>
    <lineage>
        <taxon>Eukaryota</taxon>
        <taxon>Metazoa</taxon>
        <taxon>Ecdysozoa</taxon>
        <taxon>Nematoda</taxon>
        <taxon>Enoplea</taxon>
        <taxon>Dorylaimia</taxon>
        <taxon>Trichinellida</taxon>
        <taxon>Trichuridae</taxon>
        <taxon>Trichuris</taxon>
    </lineage>
</organism>
<reference evidence="1 3" key="1">
    <citation type="journal article" date="2014" name="Nat. Genet.">
        <title>Genome and transcriptome of the porcine whipworm Trichuris suis.</title>
        <authorList>
            <person name="Jex A.R."/>
            <person name="Nejsum P."/>
            <person name="Schwarz E.M."/>
            <person name="Hu L."/>
            <person name="Young N.D."/>
            <person name="Hall R.S."/>
            <person name="Korhonen P.K."/>
            <person name="Liao S."/>
            <person name="Thamsborg S."/>
            <person name="Xia J."/>
            <person name="Xu P."/>
            <person name="Wang S."/>
            <person name="Scheerlinck J.P."/>
            <person name="Hofmann A."/>
            <person name="Sternberg P.W."/>
            <person name="Wang J."/>
            <person name="Gasser R.B."/>
        </authorList>
    </citation>
    <scope>NUCLEOTIDE SEQUENCE [LARGE SCALE GENOMIC DNA]</scope>
    <source>
        <strain evidence="2">DCEP-RM93F</strain>
        <strain evidence="1">DCEP-RM93M</strain>
    </source>
</reference>
<accession>A0A085LRU7</accession>
<gene>
    <name evidence="1" type="ORF">M513_11426</name>
    <name evidence="2" type="ORF">M514_11426</name>
</gene>
<dbReference type="Proteomes" id="UP000030758">
    <property type="component" value="Unassembled WGS sequence"/>
</dbReference>
<dbReference type="AlphaFoldDB" id="A0A085LRU7"/>
<evidence type="ECO:0000313" key="1">
    <source>
        <dbReference type="EMBL" id="KFD47693.1"/>
    </source>
</evidence>
<dbReference type="EMBL" id="KL367616">
    <property type="protein sequence ID" value="KFD61651.1"/>
    <property type="molecule type" value="Genomic_DNA"/>
</dbReference>
<protein>
    <submittedName>
        <fullName evidence="1">Uncharacterized protein</fullName>
    </submittedName>
</protein>
<evidence type="ECO:0000313" key="3">
    <source>
        <dbReference type="Proteomes" id="UP000030764"/>
    </source>
</evidence>
<dbReference type="EMBL" id="KL363317">
    <property type="protein sequence ID" value="KFD47693.1"/>
    <property type="molecule type" value="Genomic_DNA"/>
</dbReference>